<dbReference type="GeneID" id="63758997"/>
<feature type="domain" description="Carrier" evidence="6">
    <location>
        <begin position="1548"/>
        <end position="1626"/>
    </location>
</feature>
<dbReference type="RefSeq" id="XP_040698107.1">
    <property type="nucleotide sequence ID" value="XM_040842924.1"/>
</dbReference>
<protein>
    <recommendedName>
        <fullName evidence="6">Carrier domain-containing protein</fullName>
    </recommendedName>
</protein>
<dbReference type="GO" id="GO:0005737">
    <property type="term" value="C:cytoplasm"/>
    <property type="evidence" value="ECO:0007669"/>
    <property type="project" value="TreeGrafter"/>
</dbReference>
<accession>A0A1L9T4L2</accession>
<dbReference type="GO" id="GO:0044550">
    <property type="term" value="P:secondary metabolite biosynthetic process"/>
    <property type="evidence" value="ECO:0007669"/>
    <property type="project" value="TreeGrafter"/>
</dbReference>
<dbReference type="Gene3D" id="3.30.300.30">
    <property type="match status" value="2"/>
</dbReference>
<organism evidence="7 8">
    <name type="scientific">Aspergillus sydowii CBS 593.65</name>
    <dbReference type="NCBI Taxonomy" id="1036612"/>
    <lineage>
        <taxon>Eukaryota</taxon>
        <taxon>Fungi</taxon>
        <taxon>Dikarya</taxon>
        <taxon>Ascomycota</taxon>
        <taxon>Pezizomycotina</taxon>
        <taxon>Eurotiomycetes</taxon>
        <taxon>Eurotiomycetidae</taxon>
        <taxon>Eurotiales</taxon>
        <taxon>Aspergillaceae</taxon>
        <taxon>Aspergillus</taxon>
        <taxon>Aspergillus subgen. Nidulantes</taxon>
    </lineage>
</organism>
<feature type="domain" description="Carrier" evidence="6">
    <location>
        <begin position="517"/>
        <end position="594"/>
    </location>
</feature>
<keyword evidence="2" id="KW-0597">Phosphoprotein</keyword>
<dbReference type="InterPro" id="IPR000873">
    <property type="entry name" value="AMP-dep_synth/lig_dom"/>
</dbReference>
<dbReference type="NCBIfam" id="TIGR01733">
    <property type="entry name" value="AA-adenyl-dom"/>
    <property type="match status" value="1"/>
</dbReference>
<dbReference type="InterPro" id="IPR010071">
    <property type="entry name" value="AA_adenyl_dom"/>
</dbReference>
<comment type="similarity">
    <text evidence="4">Belongs to the NRP synthetase family.</text>
</comment>
<dbReference type="InterPro" id="IPR023213">
    <property type="entry name" value="CAT-like_dom_sf"/>
</dbReference>
<dbReference type="InterPro" id="IPR006162">
    <property type="entry name" value="Ppantetheine_attach_site"/>
</dbReference>
<keyword evidence="8" id="KW-1185">Reference proteome</keyword>
<dbReference type="GO" id="GO:0016874">
    <property type="term" value="F:ligase activity"/>
    <property type="evidence" value="ECO:0007669"/>
    <property type="project" value="UniProtKB-KW"/>
</dbReference>
<name>A0A1L9T4L2_9EURO</name>
<evidence type="ECO:0000256" key="5">
    <source>
        <dbReference type="SAM" id="MobiDB-lite"/>
    </source>
</evidence>
<reference evidence="8" key="1">
    <citation type="journal article" date="2017" name="Genome Biol.">
        <title>Comparative genomics reveals high biological diversity and specific adaptations in the industrially and medically important fungal genus Aspergillus.</title>
        <authorList>
            <person name="de Vries R.P."/>
            <person name="Riley R."/>
            <person name="Wiebenga A."/>
            <person name="Aguilar-Osorio G."/>
            <person name="Amillis S."/>
            <person name="Uchima C.A."/>
            <person name="Anderluh G."/>
            <person name="Asadollahi M."/>
            <person name="Askin M."/>
            <person name="Barry K."/>
            <person name="Battaglia E."/>
            <person name="Bayram O."/>
            <person name="Benocci T."/>
            <person name="Braus-Stromeyer S.A."/>
            <person name="Caldana C."/>
            <person name="Canovas D."/>
            <person name="Cerqueira G.C."/>
            <person name="Chen F."/>
            <person name="Chen W."/>
            <person name="Choi C."/>
            <person name="Clum A."/>
            <person name="Dos Santos R.A."/>
            <person name="Damasio A.R."/>
            <person name="Diallinas G."/>
            <person name="Emri T."/>
            <person name="Fekete E."/>
            <person name="Flipphi M."/>
            <person name="Freyberg S."/>
            <person name="Gallo A."/>
            <person name="Gournas C."/>
            <person name="Habgood R."/>
            <person name="Hainaut M."/>
            <person name="Harispe M.L."/>
            <person name="Henrissat B."/>
            <person name="Hilden K.S."/>
            <person name="Hope R."/>
            <person name="Hossain A."/>
            <person name="Karabika E."/>
            <person name="Karaffa L."/>
            <person name="Karanyi Z."/>
            <person name="Krasevec N."/>
            <person name="Kuo A."/>
            <person name="Kusch H."/>
            <person name="LaButti K."/>
            <person name="Lagendijk E.L."/>
            <person name="Lapidus A."/>
            <person name="Levasseur A."/>
            <person name="Lindquist E."/>
            <person name="Lipzen A."/>
            <person name="Logrieco A.F."/>
            <person name="MacCabe A."/>
            <person name="Maekelae M.R."/>
            <person name="Malavazi I."/>
            <person name="Melin P."/>
            <person name="Meyer V."/>
            <person name="Mielnichuk N."/>
            <person name="Miskei M."/>
            <person name="Molnar A.P."/>
            <person name="Mule G."/>
            <person name="Ngan C.Y."/>
            <person name="Orejas M."/>
            <person name="Orosz E."/>
            <person name="Ouedraogo J.P."/>
            <person name="Overkamp K.M."/>
            <person name="Park H.-S."/>
            <person name="Perrone G."/>
            <person name="Piumi F."/>
            <person name="Punt P.J."/>
            <person name="Ram A.F."/>
            <person name="Ramon A."/>
            <person name="Rauscher S."/>
            <person name="Record E."/>
            <person name="Riano-Pachon D.M."/>
            <person name="Robert V."/>
            <person name="Roehrig J."/>
            <person name="Ruller R."/>
            <person name="Salamov A."/>
            <person name="Salih N.S."/>
            <person name="Samson R.A."/>
            <person name="Sandor E."/>
            <person name="Sanguinetti M."/>
            <person name="Schuetze T."/>
            <person name="Sepcic K."/>
            <person name="Shelest E."/>
            <person name="Sherlock G."/>
            <person name="Sophianopoulou V."/>
            <person name="Squina F.M."/>
            <person name="Sun H."/>
            <person name="Susca A."/>
            <person name="Todd R.B."/>
            <person name="Tsang A."/>
            <person name="Unkles S.E."/>
            <person name="van de Wiele N."/>
            <person name="van Rossen-Uffink D."/>
            <person name="Oliveira J.V."/>
            <person name="Vesth T.C."/>
            <person name="Visser J."/>
            <person name="Yu J.-H."/>
            <person name="Zhou M."/>
            <person name="Andersen M.R."/>
            <person name="Archer D.B."/>
            <person name="Baker S.E."/>
            <person name="Benoit I."/>
            <person name="Brakhage A.A."/>
            <person name="Braus G.H."/>
            <person name="Fischer R."/>
            <person name="Frisvad J.C."/>
            <person name="Goldman G.H."/>
            <person name="Houbraken J."/>
            <person name="Oakley B."/>
            <person name="Pocsi I."/>
            <person name="Scazzocchio C."/>
            <person name="Seiboth B."/>
            <person name="vanKuyk P.A."/>
            <person name="Wortman J."/>
            <person name="Dyer P.S."/>
            <person name="Grigoriev I.V."/>
        </authorList>
    </citation>
    <scope>NUCLEOTIDE SEQUENCE [LARGE SCALE GENOMIC DNA]</scope>
    <source>
        <strain evidence="8">CBS 593.65</strain>
    </source>
</reference>
<dbReference type="Gene3D" id="3.30.559.30">
    <property type="entry name" value="Nonribosomal peptide synthetase, condensation domain"/>
    <property type="match status" value="2"/>
</dbReference>
<dbReference type="PANTHER" id="PTHR45527">
    <property type="entry name" value="NONRIBOSOMAL PEPTIDE SYNTHETASE"/>
    <property type="match status" value="1"/>
</dbReference>
<feature type="region of interest" description="Disordered" evidence="5">
    <location>
        <begin position="585"/>
        <end position="609"/>
    </location>
</feature>
<evidence type="ECO:0000259" key="6">
    <source>
        <dbReference type="PROSITE" id="PS50075"/>
    </source>
</evidence>
<evidence type="ECO:0000313" key="7">
    <source>
        <dbReference type="EMBL" id="OJJ54301.1"/>
    </source>
</evidence>
<evidence type="ECO:0000313" key="8">
    <source>
        <dbReference type="Proteomes" id="UP000184356"/>
    </source>
</evidence>
<dbReference type="PANTHER" id="PTHR45527:SF11">
    <property type="entry name" value="NONRIBOSOMAL PEPTIDE SYNTHETASE 5"/>
    <property type="match status" value="1"/>
</dbReference>
<dbReference type="PROSITE" id="PS00012">
    <property type="entry name" value="PHOSPHOPANTETHEINE"/>
    <property type="match status" value="2"/>
</dbReference>
<dbReference type="InterPro" id="IPR045851">
    <property type="entry name" value="AMP-bd_C_sf"/>
</dbReference>
<dbReference type="GO" id="GO:0043041">
    <property type="term" value="P:amino acid activation for nonribosomal peptide biosynthetic process"/>
    <property type="evidence" value="ECO:0007669"/>
    <property type="project" value="TreeGrafter"/>
</dbReference>
<feature type="compositionally biased region" description="Basic and acidic residues" evidence="5">
    <location>
        <begin position="590"/>
        <end position="603"/>
    </location>
</feature>
<dbReference type="Proteomes" id="UP000184356">
    <property type="component" value="Unassembled WGS sequence"/>
</dbReference>
<dbReference type="SUPFAM" id="SSF56801">
    <property type="entry name" value="Acetyl-CoA synthetase-like"/>
    <property type="match status" value="2"/>
</dbReference>
<dbReference type="InterPro" id="IPR042099">
    <property type="entry name" value="ANL_N_sf"/>
</dbReference>
<evidence type="ECO:0000256" key="2">
    <source>
        <dbReference type="ARBA" id="ARBA00022553"/>
    </source>
</evidence>
<keyword evidence="3" id="KW-0436">Ligase</keyword>
<proteinExistence type="inferred from homology"/>
<dbReference type="SUPFAM" id="SSF52777">
    <property type="entry name" value="CoA-dependent acyltransferases"/>
    <property type="match status" value="4"/>
</dbReference>
<dbReference type="Gene3D" id="1.10.1200.10">
    <property type="entry name" value="ACP-like"/>
    <property type="match status" value="3"/>
</dbReference>
<evidence type="ECO:0000256" key="1">
    <source>
        <dbReference type="ARBA" id="ARBA00022450"/>
    </source>
</evidence>
<evidence type="ECO:0000256" key="4">
    <source>
        <dbReference type="ARBA" id="ARBA00029454"/>
    </source>
</evidence>
<sequence>MLPPEATTARSVCDLVTRWAQTQPDYPAISFEDRTVSYRELENAATRIACLLIYKHVRPGEKVPVLAERNPEMVACFLGVLKAGACYVPIDAESWSNDRIRWTLDKVSARTVLNTAEGDGLRDLDLCGYDVIGPSVLQPMLSPAFPGLLRDIVPALPEQDIEPEDLIFTIFTSGTTSEPKGVMVPHSSVLNYVQQGGRDTPFNLNASPADRILLIYAPAFDACAGVVFSTLCNGAELVIADTSNFHQAATRCTVLPATPSILATIQDPTSCSQLRMILLGGEMPPPSLIQKWSMIDCPIYNGYGPTEATFLALIAQLHPDRPITLGVPMSNSQVFLLDDRDEEADYGEICITGPGVARGYYENESLTVDKFVLWRGQRMYRTGDFAQRTPHGLEFSGRKDSYVKNRGFLVNLDSQVVSMLYASPGVSMATALMHSGRLIGFVTPETLDGRILRRKLAQKHDAFLVPDRIVALDVFPLTPNGKIDNRALRALLDTETDTQAADDAGIAQPPPQLHKDGSKMGLLRDAVASALGGLPLGEIRDNLSFWELGGNSLAGLKVLSALRQKGFSLRLESLFHLPSLTTVGDAMEADTQRDDTEESRQGDETSAPMSALQMKMAHAGLRNPRVNYILLRISMGHLGDSIDAADVHSAWYRVLHRHPIFRTQLQLFNGVQETMPDLSIDWDSQECEDEGELERAVEVHAQNLRQRIAHAQYTNQCFAPINALRLVTAPDNQSVLLALFHHIQGDGWSFGVLLEEVSAVLQHKPLPPVVSFMEVARAQKREQFNSAAKEFWQTTLREYIQNPPPRLALLPPPCPNGAAASEPSWAKKARVCLDATPAELQRSARAWNVTPATLVYTAWGLVLSNYTSSDRVIFGAVLSGRNLPVAGIERVVGPLINTCPFPLHFQDNESLQNLLSEIDRRLLQMLEYQWSLTDVMADLTTDQIDGAFQSLVAIDHETSSLPWQTEREDVTEFDLILQLETTDQLTACMLFDGDRYTGSSMNRMLGHFGNALSGILRSSPPASVHGIRDQIIQGEEHSALLQADNVVTNGLTSPGQPQTVKDAFEATAARWPDHLAVESANGSMTYGELDRAANRVAHGLARMCEPGDTVAIFTDGSMHWVVGILAVLKAGRICCPVDINLPATRIKTILCESGAAVALAANRGCAMVNPHILTDRVIIVDEYLGAGLDDSDTQLQTIARPKDVVYLVFTSGSTGVPKGVPLHNLSFLLLLDTPTIRLASGAGRRVAQVCSVGFDLATVEILGAVCHGGTLVLKDPEDPFAHLHEVDTIMTTPSFISAYSPKDFKKLTTLVLGGEPVPQALASEWATKELWNVYGPSECGPFSTTIQLRPDEEVSIGRPLPHVHVYILDHHQRPVPVGVAGEIFISSEQTVSGYWEGATSPGKESFTPNPFLHGQGMTMYRTGDVGFWNEDGTIAYLGRRDNQVKVRGYRIELEEIERAVRLANSAITAAGVIVADQVRIVAFVSPGDIDTAARHHTLAALLPSYARPGEILALDELPKSANYKVDRAALQAMAASTSFASSPAEADLPATQTEKTIAAVWKALLSLPEERHVRRQDSFLAIGGNSLLAVKAARHIAVSLGQHIPLPILIRQTVLADLAQTIDKFQPPGEGDWASFPNYLAQENTSLEDWTRPAPAGYLEEELFLLHTISDTPSALTTTVQLVVHGEMNHLLLQEAIVSVIAETPILRARYSLSAGALRRRIAQEVTRPFVFAEDELGTDKLQDLINEPFDLDQDQLFRVFIWQRGRDVTSITLATHHIITDKASLALILQSVSAKYASGQLQASPADSSYLAWASWTAQRPSWHQSETQRRVAYWKQQLAGSKPIQALQHNAGQQHGLVQSILIPYLSLDTRYSQRLAIAATALALCVVFETTDFVLGIPYMNRDEAGTSSLVGLLLDRLPIRIQLDKMKPLTTTETLLSTINDLVTGAVENALPYHQLQALLRSLQPQPLSPLINVLLTYHWASDSLAQSLTLPAVIQESSTRLRTHGAKLPLLFEYTETEEGLLCDLEYNPQILSPRHMAVMRACLPGTLRDLALGRTPTDILARLRGRGGIQPELLDTEYEKRIGTVRATFASVLDVHIAEIHSTTSFFEKGGSSVLVLKMHWLLGQAGLRGQIRDIFSGATTPAEIAWLFC</sequence>
<dbReference type="InterPro" id="IPR009081">
    <property type="entry name" value="PP-bd_ACP"/>
</dbReference>
<dbReference type="PROSITE" id="PS00455">
    <property type="entry name" value="AMP_BINDING"/>
    <property type="match status" value="1"/>
</dbReference>
<dbReference type="PROSITE" id="PS50075">
    <property type="entry name" value="CARRIER"/>
    <property type="match status" value="2"/>
</dbReference>
<dbReference type="EMBL" id="KV878595">
    <property type="protein sequence ID" value="OJJ54301.1"/>
    <property type="molecule type" value="Genomic_DNA"/>
</dbReference>
<dbReference type="InterPro" id="IPR036736">
    <property type="entry name" value="ACP-like_sf"/>
</dbReference>
<dbReference type="InterPro" id="IPR020845">
    <property type="entry name" value="AMP-binding_CS"/>
</dbReference>
<keyword evidence="1" id="KW-0596">Phosphopantetheine</keyword>
<dbReference type="GO" id="GO:0031177">
    <property type="term" value="F:phosphopantetheine binding"/>
    <property type="evidence" value="ECO:0007669"/>
    <property type="project" value="TreeGrafter"/>
</dbReference>
<dbReference type="Gene3D" id="3.40.50.12780">
    <property type="entry name" value="N-terminal domain of ligase-like"/>
    <property type="match status" value="2"/>
</dbReference>
<dbReference type="OrthoDB" id="416786at2759"/>
<dbReference type="Pfam" id="PF00501">
    <property type="entry name" value="AMP-binding"/>
    <property type="match status" value="2"/>
</dbReference>
<gene>
    <name evidence="7" type="ORF">ASPSYDRAFT_160604</name>
</gene>
<dbReference type="Gene3D" id="3.30.559.10">
    <property type="entry name" value="Chloramphenicol acetyltransferase-like domain"/>
    <property type="match status" value="2"/>
</dbReference>
<dbReference type="VEuPathDB" id="FungiDB:ASPSYDRAFT_160604"/>
<dbReference type="Pfam" id="PF00550">
    <property type="entry name" value="PP-binding"/>
    <property type="match status" value="2"/>
</dbReference>
<dbReference type="SUPFAM" id="SSF47336">
    <property type="entry name" value="ACP-like"/>
    <property type="match status" value="3"/>
</dbReference>
<evidence type="ECO:0000256" key="3">
    <source>
        <dbReference type="ARBA" id="ARBA00022598"/>
    </source>
</evidence>
<dbReference type="Pfam" id="PF00668">
    <property type="entry name" value="Condensation"/>
    <property type="match status" value="2"/>
</dbReference>
<dbReference type="InterPro" id="IPR001242">
    <property type="entry name" value="Condensation_dom"/>
</dbReference>
<dbReference type="STRING" id="1036612.A0A1L9T4L2"/>